<keyword evidence="2" id="KW-1185">Reference proteome</keyword>
<accession>A0AAV5CX68</accession>
<proteinExistence type="predicted"/>
<organism evidence="1 2">
    <name type="scientific">Eleusine coracana subsp. coracana</name>
    <dbReference type="NCBI Taxonomy" id="191504"/>
    <lineage>
        <taxon>Eukaryota</taxon>
        <taxon>Viridiplantae</taxon>
        <taxon>Streptophyta</taxon>
        <taxon>Embryophyta</taxon>
        <taxon>Tracheophyta</taxon>
        <taxon>Spermatophyta</taxon>
        <taxon>Magnoliopsida</taxon>
        <taxon>Liliopsida</taxon>
        <taxon>Poales</taxon>
        <taxon>Poaceae</taxon>
        <taxon>PACMAD clade</taxon>
        <taxon>Chloridoideae</taxon>
        <taxon>Cynodonteae</taxon>
        <taxon>Eleusininae</taxon>
        <taxon>Eleusine</taxon>
    </lineage>
</organism>
<reference evidence="1" key="1">
    <citation type="journal article" date="2018" name="DNA Res.">
        <title>Multiple hybrid de novo genome assembly of finger millet, an orphan allotetraploid crop.</title>
        <authorList>
            <person name="Hatakeyama M."/>
            <person name="Aluri S."/>
            <person name="Balachadran M.T."/>
            <person name="Sivarajan S.R."/>
            <person name="Patrignani A."/>
            <person name="Gruter S."/>
            <person name="Poveda L."/>
            <person name="Shimizu-Inatsugi R."/>
            <person name="Baeten J."/>
            <person name="Francoijs K.J."/>
            <person name="Nataraja K.N."/>
            <person name="Reddy Y.A.N."/>
            <person name="Phadnis S."/>
            <person name="Ravikumar R.L."/>
            <person name="Schlapbach R."/>
            <person name="Sreeman S.M."/>
            <person name="Shimizu K.K."/>
        </authorList>
    </citation>
    <scope>NUCLEOTIDE SEQUENCE</scope>
</reference>
<dbReference type="AlphaFoldDB" id="A0AAV5CX68"/>
<evidence type="ECO:0000313" key="2">
    <source>
        <dbReference type="Proteomes" id="UP001054889"/>
    </source>
</evidence>
<name>A0AAV5CX68_ELECO</name>
<comment type="caution">
    <text evidence="1">The sequence shown here is derived from an EMBL/GenBank/DDBJ whole genome shotgun (WGS) entry which is preliminary data.</text>
</comment>
<gene>
    <name evidence="1" type="primary">ga20051</name>
    <name evidence="1" type="ORF">PR202_ga20051</name>
</gene>
<dbReference type="EMBL" id="BQKI01000009">
    <property type="protein sequence ID" value="GJN02674.1"/>
    <property type="molecule type" value="Genomic_DNA"/>
</dbReference>
<reference evidence="1" key="2">
    <citation type="submission" date="2021-12" db="EMBL/GenBank/DDBJ databases">
        <title>Resequencing data analysis of finger millet.</title>
        <authorList>
            <person name="Hatakeyama M."/>
            <person name="Aluri S."/>
            <person name="Balachadran M.T."/>
            <person name="Sivarajan S.R."/>
            <person name="Poveda L."/>
            <person name="Shimizu-Inatsugi R."/>
            <person name="Schlapbach R."/>
            <person name="Sreeman S.M."/>
            <person name="Shimizu K.K."/>
        </authorList>
    </citation>
    <scope>NUCLEOTIDE SEQUENCE</scope>
</reference>
<dbReference type="Proteomes" id="UP001054889">
    <property type="component" value="Unassembled WGS sequence"/>
</dbReference>
<protein>
    <submittedName>
        <fullName evidence="1">Uncharacterized protein</fullName>
    </submittedName>
</protein>
<sequence>MATAPPPFSVAQLKVVFSLKFASPSARGRGSASPSARVPAEIRLPVLRLPVLCLLEASSRRQELQIRPRDATR</sequence>
<evidence type="ECO:0000313" key="1">
    <source>
        <dbReference type="EMBL" id="GJN02674.1"/>
    </source>
</evidence>